<organism evidence="2 3">
    <name type="scientific">Candidatus Sungbacteria bacterium RIFCSPLOWO2_12_FULL_41_11</name>
    <dbReference type="NCBI Taxonomy" id="1802286"/>
    <lineage>
        <taxon>Bacteria</taxon>
        <taxon>Candidatus Sungiibacteriota</taxon>
    </lineage>
</organism>
<protein>
    <recommendedName>
        <fullName evidence="4">DUF5673 domain-containing protein</fullName>
    </recommendedName>
</protein>
<gene>
    <name evidence="2" type="ORF">A3G49_04510</name>
</gene>
<evidence type="ECO:0000256" key="1">
    <source>
        <dbReference type="SAM" id="Phobius"/>
    </source>
</evidence>
<keyword evidence="1" id="KW-1133">Transmembrane helix</keyword>
<keyword evidence="1" id="KW-0472">Membrane</keyword>
<evidence type="ECO:0000313" key="3">
    <source>
        <dbReference type="Proteomes" id="UP000177171"/>
    </source>
</evidence>
<dbReference type="Proteomes" id="UP000177171">
    <property type="component" value="Unassembled WGS sequence"/>
</dbReference>
<keyword evidence="1" id="KW-0812">Transmembrane</keyword>
<feature type="transmembrane region" description="Helical" evidence="1">
    <location>
        <begin position="151"/>
        <end position="176"/>
    </location>
</feature>
<feature type="transmembrane region" description="Helical" evidence="1">
    <location>
        <begin position="128"/>
        <end position="145"/>
    </location>
</feature>
<evidence type="ECO:0008006" key="4">
    <source>
        <dbReference type="Google" id="ProtNLM"/>
    </source>
</evidence>
<sequence length="260" mass="29665">MANTIIDLKQLKKELAENPPQILKPRPPKPPRKYIRKTKIAAPETYLEIQGEAAVNKKPEIATEFEKTALFSEKAEDEFLLSLSEKGVKETETAFGKDLTPEESFGLTTLMAWQAPEYSQPKNSYERVVLAGIIAAGFFAGALIIKNYLLAVIIFLAYAILYIYSVRKPLIVNFALTSRGFKIGSRLYEFADLKSFWIFYDPPGQKELSIESKKVMMPFIKIPLTDKVNPAELRRQLIKYIPEKKQEESLTDIMARRFGY</sequence>
<proteinExistence type="predicted"/>
<comment type="caution">
    <text evidence="2">The sequence shown here is derived from an EMBL/GenBank/DDBJ whole genome shotgun (WGS) entry which is preliminary data.</text>
</comment>
<accession>A0A1G2LSS4</accession>
<name>A0A1G2LSS4_9BACT</name>
<dbReference type="EMBL" id="MHQY01000016">
    <property type="protein sequence ID" value="OHA13841.1"/>
    <property type="molecule type" value="Genomic_DNA"/>
</dbReference>
<dbReference type="AlphaFoldDB" id="A0A1G2LSS4"/>
<reference evidence="2 3" key="1">
    <citation type="journal article" date="2016" name="Nat. Commun.">
        <title>Thousands of microbial genomes shed light on interconnected biogeochemical processes in an aquifer system.</title>
        <authorList>
            <person name="Anantharaman K."/>
            <person name="Brown C.T."/>
            <person name="Hug L.A."/>
            <person name="Sharon I."/>
            <person name="Castelle C.J."/>
            <person name="Probst A.J."/>
            <person name="Thomas B.C."/>
            <person name="Singh A."/>
            <person name="Wilkins M.J."/>
            <person name="Karaoz U."/>
            <person name="Brodie E.L."/>
            <person name="Williams K.H."/>
            <person name="Hubbard S.S."/>
            <person name="Banfield J.F."/>
        </authorList>
    </citation>
    <scope>NUCLEOTIDE SEQUENCE [LARGE SCALE GENOMIC DNA]</scope>
</reference>
<evidence type="ECO:0000313" key="2">
    <source>
        <dbReference type="EMBL" id="OHA13841.1"/>
    </source>
</evidence>